<accession>S8DZ58</accession>
<feature type="chain" id="PRO_5004562646" description="Glycosyltransferase family 24 protein" evidence="10">
    <location>
        <begin position="22"/>
        <end position="1599"/>
    </location>
</feature>
<dbReference type="Pfam" id="PF18403">
    <property type="entry name" value="Thioredoxin_15"/>
    <property type="match status" value="1"/>
</dbReference>
<dbReference type="GO" id="GO:0051082">
    <property type="term" value="F:unfolded protein binding"/>
    <property type="evidence" value="ECO:0007669"/>
    <property type="project" value="TreeGrafter"/>
</dbReference>
<evidence type="ECO:0000256" key="10">
    <source>
        <dbReference type="SAM" id="SignalP"/>
    </source>
</evidence>
<dbReference type="UniPathway" id="UPA00378"/>
<dbReference type="Proteomes" id="UP000015241">
    <property type="component" value="Unassembled WGS sequence"/>
</dbReference>
<feature type="region of interest" description="Disordered" evidence="9">
    <location>
        <begin position="272"/>
        <end position="294"/>
    </location>
</feature>
<dbReference type="FunCoup" id="S8DZ58">
    <property type="interactions" value="440"/>
</dbReference>
<dbReference type="PANTHER" id="PTHR11226">
    <property type="entry name" value="UDP-GLUCOSE GLYCOPROTEIN:GLUCOSYLTRANSFERASE"/>
    <property type="match status" value="1"/>
</dbReference>
<evidence type="ECO:0000256" key="5">
    <source>
        <dbReference type="ARBA" id="ARBA00022679"/>
    </source>
</evidence>
<keyword evidence="17" id="KW-1185">Reference proteome</keyword>
<evidence type="ECO:0000256" key="2">
    <source>
        <dbReference type="ARBA" id="ARBA00004319"/>
    </source>
</evidence>
<reference evidence="16 17" key="1">
    <citation type="journal article" date="2012" name="Science">
        <title>The Paleozoic origin of enzymatic lignin decomposition reconstructed from 31 fungal genomes.</title>
        <authorList>
            <person name="Floudas D."/>
            <person name="Binder M."/>
            <person name="Riley R."/>
            <person name="Barry K."/>
            <person name="Blanchette R.A."/>
            <person name="Henrissat B."/>
            <person name="Martinez A.T."/>
            <person name="Otillar R."/>
            <person name="Spatafora J.W."/>
            <person name="Yadav J.S."/>
            <person name="Aerts A."/>
            <person name="Benoit I."/>
            <person name="Boyd A."/>
            <person name="Carlson A."/>
            <person name="Copeland A."/>
            <person name="Coutinho P.M."/>
            <person name="de Vries R.P."/>
            <person name="Ferreira P."/>
            <person name="Findley K."/>
            <person name="Foster B."/>
            <person name="Gaskell J."/>
            <person name="Glotzer D."/>
            <person name="Gorecki P."/>
            <person name="Heitman J."/>
            <person name="Hesse C."/>
            <person name="Hori C."/>
            <person name="Igarashi K."/>
            <person name="Jurgens J.A."/>
            <person name="Kallen N."/>
            <person name="Kersten P."/>
            <person name="Kohler A."/>
            <person name="Kuees U."/>
            <person name="Kumar T.K.A."/>
            <person name="Kuo A."/>
            <person name="LaButti K."/>
            <person name="Larrondo L.F."/>
            <person name="Lindquist E."/>
            <person name="Ling A."/>
            <person name="Lombard V."/>
            <person name="Lucas S."/>
            <person name="Lundell T."/>
            <person name="Martin R."/>
            <person name="McLaughlin D.J."/>
            <person name="Morgenstern I."/>
            <person name="Morin E."/>
            <person name="Murat C."/>
            <person name="Nagy L.G."/>
            <person name="Nolan M."/>
            <person name="Ohm R.A."/>
            <person name="Patyshakuliyeva A."/>
            <person name="Rokas A."/>
            <person name="Ruiz-Duenas F.J."/>
            <person name="Sabat G."/>
            <person name="Salamov A."/>
            <person name="Samejima M."/>
            <person name="Schmutz J."/>
            <person name="Slot J.C."/>
            <person name="St John F."/>
            <person name="Stenlid J."/>
            <person name="Sun H."/>
            <person name="Sun S."/>
            <person name="Syed K."/>
            <person name="Tsang A."/>
            <person name="Wiebenga A."/>
            <person name="Young D."/>
            <person name="Pisabarro A."/>
            <person name="Eastwood D.C."/>
            <person name="Martin F."/>
            <person name="Cullen D."/>
            <person name="Grigoriev I.V."/>
            <person name="Hibbett D.S."/>
        </authorList>
    </citation>
    <scope>NUCLEOTIDE SEQUENCE</scope>
    <source>
        <strain evidence="17">FP-58527</strain>
    </source>
</reference>
<dbReference type="SUPFAM" id="SSF53448">
    <property type="entry name" value="Nucleotide-diphospho-sugar transferases"/>
    <property type="match status" value="1"/>
</dbReference>
<sequence>MRQATCSLCSALILFAYRSYATSPPVQVELRSSWPAPPPLLESIETIALENPDSFFPLLDSLTNPETAPDTVPTSAEAAHKYAFDRALSAGFLAEPGAYGSAESNLALHAATPRIEALYQYYADRHAAQRDAIENTRCDSWVDWYGEVVCDAKTLARLAGVDTIDPPDSTKVEESYSAPKLMSFDHVYPSPASTLERPPRTAILYASLSSDNFWELHSLLYAASRAPKPHLEYVLRSIPPTARDASKRSYLSGYGVALDLKKMDYLALDDRTQGSSENADEADETTASSSASDPVVALIHQYPENTTLDASTPLTEEELLEIGLQAAQIISDAEEPLSILKQLSQNFPRYATSLARQVTVDAELAEEVENNQAIARGGTSVAWLNGVQLTEKDMNPFALLRLLRKERDIMQSLTSLGLSTTQALELLTHPNITEAQSSSDVLDGVVDASDRQEGGEVVQWLNDFEQDQRYLRWAKTLNILLRPMFPGQFPNYRGNLFNVVIVADLSQTSSLHFLATTASAIIARGFPFRWGIVPLAETEDGTKMARLLYFLIGRVGRQNTLEFIRHIAQVNRPMQQTTPTIDWALVRTAFNSFRASGQDHGEEPIPELDAILKGDVAPMNENIERARKYAARLGATAAASPQGHAFVNGKHFNLDDSFLQLMQMELREQLGYIQEQLVLGTLSDADADDIATYFYDLPVASKRRNRHIYPSTKAGDLRIHSLFDTVVKYGFPNAQGSFVYPPEPKAIPLTTYVVADLNSEAGQALVKEALAAMASEFPSRVSFVHNPAVGPADSTIHPQVSSLFAQLIMKGLLERVSPGRLLEILGAGDVASPDHTRQVVIAAESGLDEILERTELKDEEYQEYAKASRLVARALGFVPGEQGLLVNGRVIGPVAAGDFEAQDFPVLSAYELRKRVQPVVDALQDVTGMLEEYDRASYAEAVSLASSLISAIELPDPSEAGLMNAPHRPRQLKYQLLDGQHTGFTLGDNTTAFYNFGIIVDPLSEAAQKWSSLMQWLLEIPGVTIELHTNPAKNSELPLKRFYRYNLHPRLTYGESGEEVHVQTEFTGLPVEPIYTLAMDVPQSWFARPRESLHDLDNILLASLSPQDRSQGVKAVFDLDYLVIEGHARDMFINGPPRGLQLQLASDSGEPIADTLVVANLGYLQFRTKPGVFRLEIRPGRGRDVFKMESVGNEGWHSLSVDEAGDEITLTNFEGLTLYPRLVRLPGMERVDVLAEVAPAGPPSAGLLDSVVSRITSLFGGQHVQEVTAIENKQADINIFTVASGLLYERFASIMILSVLRNTNSTVKFWFIENFLSPSFLEFLPHFSEAYGFQYELVTYKWPSWLRAQKEKQRIIWAYKILFLDVLFPMDLKKVLFVDADQIVRADLKELVDLDLHGAPYAYTPMGDDNVEMEGFRFWKTGYWKEFLQGLPYHISALYVVDLVRFRQMGAGDILRGHYQQLSADPNSLANLDQDLPNNLQRDVPIFSLPEDWLWCETWCSKERLHRAKTIDLCQNPLTKEPKLSRARQIPEWEEYDGEIARFARTLAEEGKMLSGIVAADVNVLADVGRSSSSGPAPDAPKEDAEKAPEENNVPRDEL</sequence>
<feature type="domain" description="UGGT thioredoxin-like" evidence="12">
    <location>
        <begin position="311"/>
        <end position="438"/>
    </location>
</feature>
<feature type="compositionally biased region" description="Basic and acidic residues" evidence="9">
    <location>
        <begin position="1580"/>
        <end position="1599"/>
    </location>
</feature>
<dbReference type="Pfam" id="PF18402">
    <property type="entry name" value="Thioredoxin_14"/>
    <property type="match status" value="1"/>
</dbReference>
<evidence type="ECO:0000256" key="1">
    <source>
        <dbReference type="ARBA" id="ARBA00001913"/>
    </source>
</evidence>
<evidence type="ECO:0000259" key="15">
    <source>
        <dbReference type="Pfam" id="PF18404"/>
    </source>
</evidence>
<evidence type="ECO:0000256" key="7">
    <source>
        <dbReference type="ARBA" id="ARBA00022824"/>
    </source>
</evidence>
<evidence type="ECO:0000256" key="3">
    <source>
        <dbReference type="ARBA" id="ARBA00004922"/>
    </source>
</evidence>
<dbReference type="Pfam" id="PF06427">
    <property type="entry name" value="UDP-g_GGTase"/>
    <property type="match status" value="1"/>
</dbReference>
<dbReference type="eggNOG" id="KOG1879">
    <property type="taxonomic scope" value="Eukaryota"/>
</dbReference>
<evidence type="ECO:0000259" key="14">
    <source>
        <dbReference type="Pfam" id="PF18403"/>
    </source>
</evidence>
<dbReference type="Pfam" id="PF18400">
    <property type="entry name" value="Thioredoxin_12"/>
    <property type="match status" value="1"/>
</dbReference>
<dbReference type="InterPro" id="IPR040497">
    <property type="entry name" value="Glyco_transf_24"/>
</dbReference>
<dbReference type="GO" id="GO:0003980">
    <property type="term" value="F:UDP-glucose:glycoprotein glucosyltransferase activity"/>
    <property type="evidence" value="ECO:0007669"/>
    <property type="project" value="InterPro"/>
</dbReference>
<keyword evidence="8" id="KW-0325">Glycoprotein</keyword>
<feature type="domain" description="UGGT thioredoxin-like" evidence="13">
    <location>
        <begin position="446"/>
        <end position="708"/>
    </location>
</feature>
<feature type="region of interest" description="Disordered" evidence="9">
    <location>
        <begin position="1568"/>
        <end position="1599"/>
    </location>
</feature>
<name>S8DZ58_FOMSC</name>
<feature type="domain" description="Glucosyltransferase 24 catalytic" evidence="15">
    <location>
        <begin position="1277"/>
        <end position="1542"/>
    </location>
</feature>
<dbReference type="HOGENOM" id="CLU_002668_1_0_1"/>
<dbReference type="EMBL" id="KE504167">
    <property type="protein sequence ID" value="EPS98246.1"/>
    <property type="molecule type" value="Genomic_DNA"/>
</dbReference>
<evidence type="ECO:0000256" key="4">
    <source>
        <dbReference type="ARBA" id="ARBA00006351"/>
    </source>
</evidence>
<organism evidence="16 17">
    <name type="scientific">Fomitopsis schrenkii</name>
    <name type="common">Brown rot fungus</name>
    <dbReference type="NCBI Taxonomy" id="2126942"/>
    <lineage>
        <taxon>Eukaryota</taxon>
        <taxon>Fungi</taxon>
        <taxon>Dikarya</taxon>
        <taxon>Basidiomycota</taxon>
        <taxon>Agaricomycotina</taxon>
        <taxon>Agaricomycetes</taxon>
        <taxon>Polyporales</taxon>
        <taxon>Fomitopsis</taxon>
    </lineage>
</organism>
<dbReference type="GO" id="GO:0018279">
    <property type="term" value="P:protein N-linked glycosylation via asparagine"/>
    <property type="evidence" value="ECO:0007669"/>
    <property type="project" value="TreeGrafter"/>
</dbReference>
<dbReference type="InterPro" id="IPR040693">
    <property type="entry name" value="UGGT_TRXL_1"/>
</dbReference>
<dbReference type="InterPro" id="IPR029044">
    <property type="entry name" value="Nucleotide-diphossugar_trans"/>
</dbReference>
<feature type="domain" description="UGGT thioredoxin-like" evidence="11">
    <location>
        <begin position="36"/>
        <end position="244"/>
    </location>
</feature>
<dbReference type="GO" id="GO:0036503">
    <property type="term" value="P:ERAD pathway"/>
    <property type="evidence" value="ECO:0007669"/>
    <property type="project" value="TreeGrafter"/>
</dbReference>
<dbReference type="CDD" id="cd06432">
    <property type="entry name" value="GT8_HUGT1_C_like"/>
    <property type="match status" value="1"/>
</dbReference>
<keyword evidence="5" id="KW-0808">Transferase</keyword>
<protein>
    <recommendedName>
        <fullName evidence="18">Glycosyltransferase family 24 protein</fullName>
    </recommendedName>
</protein>
<evidence type="ECO:0000259" key="11">
    <source>
        <dbReference type="Pfam" id="PF18400"/>
    </source>
</evidence>
<evidence type="ECO:0000256" key="9">
    <source>
        <dbReference type="SAM" id="MobiDB-lite"/>
    </source>
</evidence>
<evidence type="ECO:0000259" key="12">
    <source>
        <dbReference type="Pfam" id="PF18401"/>
    </source>
</evidence>
<evidence type="ECO:0000256" key="8">
    <source>
        <dbReference type="ARBA" id="ARBA00023180"/>
    </source>
</evidence>
<dbReference type="InParanoid" id="S8DZ58"/>
<comment type="subcellular location">
    <subcellularLocation>
        <location evidence="2">Endoplasmic reticulum lumen</location>
    </subcellularLocation>
</comment>
<evidence type="ECO:0008006" key="18">
    <source>
        <dbReference type="Google" id="ProtNLM"/>
    </source>
</evidence>
<dbReference type="Pfam" id="PF18404">
    <property type="entry name" value="Glyco_transf_24"/>
    <property type="match status" value="1"/>
</dbReference>
<evidence type="ECO:0000256" key="6">
    <source>
        <dbReference type="ARBA" id="ARBA00022729"/>
    </source>
</evidence>
<comment type="pathway">
    <text evidence="3">Protein modification; protein glycosylation.</text>
</comment>
<evidence type="ECO:0000259" key="13">
    <source>
        <dbReference type="Pfam" id="PF18402"/>
    </source>
</evidence>
<dbReference type="Gene3D" id="3.90.550.10">
    <property type="entry name" value="Spore Coat Polysaccharide Biosynthesis Protein SpsA, Chain A"/>
    <property type="match status" value="1"/>
</dbReference>
<dbReference type="STRING" id="743788.S8DZ58"/>
<dbReference type="PANTHER" id="PTHR11226:SF0">
    <property type="entry name" value="UDP-GLUCOSE:GLYCOPROTEIN GLUCOSYLTRANSFERASE"/>
    <property type="match status" value="1"/>
</dbReference>
<feature type="domain" description="UDP-glucose:glycoprotein glucosyltransferase thioredoxin-like" evidence="14">
    <location>
        <begin position="742"/>
        <end position="950"/>
    </location>
</feature>
<dbReference type="InterPro" id="IPR009448">
    <property type="entry name" value="UDP-g_GGtrans"/>
</dbReference>
<dbReference type="OrthoDB" id="27683at2759"/>
<evidence type="ECO:0000313" key="16">
    <source>
        <dbReference type="EMBL" id="EPS98246.1"/>
    </source>
</evidence>
<keyword evidence="6 10" id="KW-0732">Signal</keyword>
<dbReference type="GO" id="GO:0005788">
    <property type="term" value="C:endoplasmic reticulum lumen"/>
    <property type="evidence" value="ECO:0007669"/>
    <property type="project" value="UniProtKB-SubCell"/>
</dbReference>
<gene>
    <name evidence="16" type="ORF">FOMPIDRAFT_100935</name>
</gene>
<comment type="cofactor">
    <cofactor evidence="1">
        <name>Ca(2+)</name>
        <dbReference type="ChEBI" id="CHEBI:29108"/>
    </cofactor>
</comment>
<dbReference type="Pfam" id="PF18401">
    <property type="entry name" value="Thioredoxin_13"/>
    <property type="match status" value="1"/>
</dbReference>
<dbReference type="InterPro" id="IPR040694">
    <property type="entry name" value="UGGT_TRXL_2"/>
</dbReference>
<evidence type="ECO:0000313" key="17">
    <source>
        <dbReference type="Proteomes" id="UP000015241"/>
    </source>
</evidence>
<comment type="similarity">
    <text evidence="4">Belongs to the glycosyltransferase 8 family.</text>
</comment>
<proteinExistence type="inferred from homology"/>
<dbReference type="InterPro" id="IPR040525">
    <property type="entry name" value="UGGT_TRXL_4"/>
</dbReference>
<keyword evidence="7" id="KW-0256">Endoplasmic reticulum</keyword>
<dbReference type="InterPro" id="IPR040692">
    <property type="entry name" value="UGGT_TRXL_3"/>
</dbReference>
<feature type="signal peptide" evidence="10">
    <location>
        <begin position="1"/>
        <end position="21"/>
    </location>
</feature>